<feature type="domain" description="HTH tetR-type" evidence="5">
    <location>
        <begin position="9"/>
        <end position="69"/>
    </location>
</feature>
<dbReference type="PROSITE" id="PS01081">
    <property type="entry name" value="HTH_TETR_1"/>
    <property type="match status" value="1"/>
</dbReference>
<dbReference type="InterPro" id="IPR001647">
    <property type="entry name" value="HTH_TetR"/>
</dbReference>
<accession>A0ABX1GBL1</accession>
<evidence type="ECO:0000256" key="4">
    <source>
        <dbReference type="PROSITE-ProRule" id="PRU00335"/>
    </source>
</evidence>
<dbReference type="PRINTS" id="PR00455">
    <property type="entry name" value="HTHTETR"/>
</dbReference>
<comment type="caution">
    <text evidence="6">The sequence shown here is derived from an EMBL/GenBank/DDBJ whole genome shotgun (WGS) entry which is preliminary data.</text>
</comment>
<evidence type="ECO:0000256" key="2">
    <source>
        <dbReference type="ARBA" id="ARBA00023125"/>
    </source>
</evidence>
<dbReference type="PANTHER" id="PTHR47506">
    <property type="entry name" value="TRANSCRIPTIONAL REGULATORY PROTEIN"/>
    <property type="match status" value="1"/>
</dbReference>
<keyword evidence="1" id="KW-0805">Transcription regulation</keyword>
<evidence type="ECO:0000313" key="7">
    <source>
        <dbReference type="Proteomes" id="UP000765845"/>
    </source>
</evidence>
<proteinExistence type="predicted"/>
<dbReference type="Proteomes" id="UP000765845">
    <property type="component" value="Unassembled WGS sequence"/>
</dbReference>
<dbReference type="PROSITE" id="PS50977">
    <property type="entry name" value="HTH_TETR_2"/>
    <property type="match status" value="1"/>
</dbReference>
<keyword evidence="7" id="KW-1185">Reference proteome</keyword>
<evidence type="ECO:0000256" key="1">
    <source>
        <dbReference type="ARBA" id="ARBA00023015"/>
    </source>
</evidence>
<dbReference type="RefSeq" id="WP_168448855.1">
    <property type="nucleotide sequence ID" value="NZ_JAAWWK010000001.1"/>
</dbReference>
<organism evidence="6 7">
    <name type="scientific">Spongiibacter thalassae</name>
    <dbReference type="NCBI Taxonomy" id="2721624"/>
    <lineage>
        <taxon>Bacteria</taxon>
        <taxon>Pseudomonadati</taxon>
        <taxon>Pseudomonadota</taxon>
        <taxon>Gammaproteobacteria</taxon>
        <taxon>Cellvibrionales</taxon>
        <taxon>Spongiibacteraceae</taxon>
        <taxon>Spongiibacter</taxon>
    </lineage>
</organism>
<dbReference type="InterPro" id="IPR023772">
    <property type="entry name" value="DNA-bd_HTH_TetR-type_CS"/>
</dbReference>
<keyword evidence="3" id="KW-0804">Transcription</keyword>
<dbReference type="Pfam" id="PF00440">
    <property type="entry name" value="TetR_N"/>
    <property type="match status" value="1"/>
</dbReference>
<dbReference type="EMBL" id="JAAWWK010000001">
    <property type="protein sequence ID" value="NKI16331.1"/>
    <property type="molecule type" value="Genomic_DNA"/>
</dbReference>
<feature type="DNA-binding region" description="H-T-H motif" evidence="4">
    <location>
        <begin position="32"/>
        <end position="51"/>
    </location>
</feature>
<dbReference type="PANTHER" id="PTHR47506:SF6">
    <property type="entry name" value="HTH-TYPE TRANSCRIPTIONAL REPRESSOR NEMR"/>
    <property type="match status" value="1"/>
</dbReference>
<dbReference type="InterPro" id="IPR009057">
    <property type="entry name" value="Homeodomain-like_sf"/>
</dbReference>
<sequence>MKDPISKREKTHALILRVAARQFADKGYAATSMETLAKACKLTKGALYDHFNGKADVYLKSISSYLSASLKEIDEKSRCRPDDSAERRVFVYIEQMLKALNEDRVMRRLLLRLLIEADADSAAPVVKNVLAASFNRFRELLQQYRPEINARDYTYSFFCNAILGEDLRKWADILTPETSSLDTSETLIAHFRNSLNASSHHAK</sequence>
<dbReference type="Gene3D" id="1.10.357.10">
    <property type="entry name" value="Tetracycline Repressor, domain 2"/>
    <property type="match status" value="1"/>
</dbReference>
<gene>
    <name evidence="6" type="ORF">HCU74_02745</name>
</gene>
<evidence type="ECO:0000256" key="3">
    <source>
        <dbReference type="ARBA" id="ARBA00023163"/>
    </source>
</evidence>
<evidence type="ECO:0000259" key="5">
    <source>
        <dbReference type="PROSITE" id="PS50977"/>
    </source>
</evidence>
<reference evidence="6 7" key="1">
    <citation type="submission" date="2020-04" db="EMBL/GenBank/DDBJ databases">
        <authorList>
            <person name="Yoon J."/>
        </authorList>
    </citation>
    <scope>NUCLEOTIDE SEQUENCE [LARGE SCALE GENOMIC DNA]</scope>
    <source>
        <strain evidence="6 7">KMU-166</strain>
    </source>
</reference>
<dbReference type="SUPFAM" id="SSF46689">
    <property type="entry name" value="Homeodomain-like"/>
    <property type="match status" value="1"/>
</dbReference>
<evidence type="ECO:0000313" key="6">
    <source>
        <dbReference type="EMBL" id="NKI16331.1"/>
    </source>
</evidence>
<keyword evidence="2 4" id="KW-0238">DNA-binding</keyword>
<protein>
    <submittedName>
        <fullName evidence="6">TetR/AcrR family transcriptional regulator</fullName>
    </submittedName>
</protein>
<name>A0ABX1GBL1_9GAMM</name>